<dbReference type="GO" id="GO:0098796">
    <property type="term" value="C:membrane protein complex"/>
    <property type="evidence" value="ECO:0007669"/>
    <property type="project" value="UniProtKB-ARBA"/>
</dbReference>
<dbReference type="Proteomes" id="UP000315082">
    <property type="component" value="Chromosome"/>
</dbReference>
<sequence>MSKLVVEQVSKQYETRTDPLVVLRDVSLQLEAGQNAAIIGPSGSGKSTLLHILGSLDRPTSGSVKLDDVDPYALDEEAIALFRNQRIGFIFQEHHLLPQLSVIENVLVPSLAHGKPSAARIQRAQELLERVGLSGRLEHLPSELSGGERERVAVARALLCEPTLVLADEPTGNLDRNTAETVGRLLVDLQKQENAMLIVVTHSMALADLMQQRYELIDGGLQVVDGVAG</sequence>
<dbReference type="InterPro" id="IPR015854">
    <property type="entry name" value="ABC_transpr_LolD-like"/>
</dbReference>
<reference evidence="6 7" key="1">
    <citation type="submission" date="2019-02" db="EMBL/GenBank/DDBJ databases">
        <title>Deep-cultivation of Planctomycetes and their phenomic and genomic characterization uncovers novel biology.</title>
        <authorList>
            <person name="Wiegand S."/>
            <person name="Jogler M."/>
            <person name="Boedeker C."/>
            <person name="Pinto D."/>
            <person name="Vollmers J."/>
            <person name="Rivas-Marin E."/>
            <person name="Kohn T."/>
            <person name="Peeters S.H."/>
            <person name="Heuer A."/>
            <person name="Rast P."/>
            <person name="Oberbeckmann S."/>
            <person name="Bunk B."/>
            <person name="Jeske O."/>
            <person name="Meyerdierks A."/>
            <person name="Storesund J.E."/>
            <person name="Kallscheuer N."/>
            <person name="Luecker S."/>
            <person name="Lage O.M."/>
            <person name="Pohl T."/>
            <person name="Merkel B.J."/>
            <person name="Hornburger P."/>
            <person name="Mueller R.-W."/>
            <person name="Bruemmer F."/>
            <person name="Labrenz M."/>
            <person name="Spormann A.M."/>
            <person name="Op den Camp H."/>
            <person name="Overmann J."/>
            <person name="Amann R."/>
            <person name="Jetten M.S.M."/>
            <person name="Mascher T."/>
            <person name="Medema M.H."/>
            <person name="Devos D.P."/>
            <person name="Kaster A.-K."/>
            <person name="Ovreas L."/>
            <person name="Rohde M."/>
            <person name="Galperin M.Y."/>
            <person name="Jogler C."/>
        </authorList>
    </citation>
    <scope>NUCLEOTIDE SEQUENCE [LARGE SCALE GENOMIC DNA]</scope>
    <source>
        <strain evidence="6 7">Poly24</strain>
    </source>
</reference>
<keyword evidence="1" id="KW-0813">Transport</keyword>
<evidence type="ECO:0000256" key="4">
    <source>
        <dbReference type="ARBA" id="ARBA00038388"/>
    </source>
</evidence>
<keyword evidence="2" id="KW-0547">Nucleotide-binding</keyword>
<dbReference type="KEGG" id="rcf:Poly24_51250"/>
<dbReference type="AlphaFoldDB" id="A0A518K0R4"/>
<name>A0A518K0R4_9BACT</name>
<dbReference type="EC" id="3.6.3.-" evidence="6"/>
<dbReference type="PANTHER" id="PTHR24220">
    <property type="entry name" value="IMPORT ATP-BINDING PROTEIN"/>
    <property type="match status" value="1"/>
</dbReference>
<dbReference type="GO" id="GO:0016887">
    <property type="term" value="F:ATP hydrolysis activity"/>
    <property type="evidence" value="ECO:0007669"/>
    <property type="project" value="InterPro"/>
</dbReference>
<proteinExistence type="inferred from homology"/>
<dbReference type="Pfam" id="PF00005">
    <property type="entry name" value="ABC_tran"/>
    <property type="match status" value="1"/>
</dbReference>
<gene>
    <name evidence="6" type="primary">lolD_7</name>
    <name evidence="6" type="ORF">Poly24_51250</name>
</gene>
<dbReference type="PROSITE" id="PS50893">
    <property type="entry name" value="ABC_TRANSPORTER_2"/>
    <property type="match status" value="1"/>
</dbReference>
<dbReference type="InterPro" id="IPR003439">
    <property type="entry name" value="ABC_transporter-like_ATP-bd"/>
</dbReference>
<dbReference type="GO" id="GO:0005886">
    <property type="term" value="C:plasma membrane"/>
    <property type="evidence" value="ECO:0007669"/>
    <property type="project" value="TreeGrafter"/>
</dbReference>
<evidence type="ECO:0000256" key="2">
    <source>
        <dbReference type="ARBA" id="ARBA00022741"/>
    </source>
</evidence>
<dbReference type="GO" id="GO:0005524">
    <property type="term" value="F:ATP binding"/>
    <property type="evidence" value="ECO:0007669"/>
    <property type="project" value="UniProtKB-KW"/>
</dbReference>
<protein>
    <submittedName>
        <fullName evidence="6">Lipoprotein-releasing system ATP-binding protein LolD</fullName>
        <ecNumber evidence="6">3.6.3.-</ecNumber>
    </submittedName>
</protein>
<evidence type="ECO:0000256" key="1">
    <source>
        <dbReference type="ARBA" id="ARBA00022448"/>
    </source>
</evidence>
<dbReference type="InterPro" id="IPR003593">
    <property type="entry name" value="AAA+_ATPase"/>
</dbReference>
<comment type="similarity">
    <text evidence="4">Belongs to the ABC transporter superfamily. Macrolide exporter (TC 3.A.1.122) family.</text>
</comment>
<evidence type="ECO:0000259" key="5">
    <source>
        <dbReference type="PROSITE" id="PS50893"/>
    </source>
</evidence>
<dbReference type="CDD" id="cd03255">
    <property type="entry name" value="ABC_MJ0796_LolCDE_FtsE"/>
    <property type="match status" value="1"/>
</dbReference>
<dbReference type="SUPFAM" id="SSF52540">
    <property type="entry name" value="P-loop containing nucleoside triphosphate hydrolases"/>
    <property type="match status" value="1"/>
</dbReference>
<keyword evidence="7" id="KW-1185">Reference proteome</keyword>
<keyword evidence="6" id="KW-0449">Lipoprotein</keyword>
<evidence type="ECO:0000313" key="6">
    <source>
        <dbReference type="EMBL" id="QDV71389.1"/>
    </source>
</evidence>
<dbReference type="OrthoDB" id="273392at2"/>
<dbReference type="Gene3D" id="3.40.50.300">
    <property type="entry name" value="P-loop containing nucleotide triphosphate hydrolases"/>
    <property type="match status" value="1"/>
</dbReference>
<evidence type="ECO:0000256" key="3">
    <source>
        <dbReference type="ARBA" id="ARBA00022840"/>
    </source>
</evidence>
<dbReference type="FunFam" id="3.40.50.300:FF:000032">
    <property type="entry name" value="Export ABC transporter ATP-binding protein"/>
    <property type="match status" value="1"/>
</dbReference>
<feature type="domain" description="ABC transporter" evidence="5">
    <location>
        <begin position="4"/>
        <end position="227"/>
    </location>
</feature>
<dbReference type="PANTHER" id="PTHR24220:SF689">
    <property type="entry name" value="LIPOPROTEIN-RELEASING SYSTEM ATP-BINDING PROTEIN LOLD"/>
    <property type="match status" value="1"/>
</dbReference>
<dbReference type="InterPro" id="IPR027417">
    <property type="entry name" value="P-loop_NTPase"/>
</dbReference>
<dbReference type="SMART" id="SM00382">
    <property type="entry name" value="AAA"/>
    <property type="match status" value="1"/>
</dbReference>
<organism evidence="6 7">
    <name type="scientific">Rosistilla carotiformis</name>
    <dbReference type="NCBI Taxonomy" id="2528017"/>
    <lineage>
        <taxon>Bacteria</taxon>
        <taxon>Pseudomonadati</taxon>
        <taxon>Planctomycetota</taxon>
        <taxon>Planctomycetia</taxon>
        <taxon>Pirellulales</taxon>
        <taxon>Pirellulaceae</taxon>
        <taxon>Rosistilla</taxon>
    </lineage>
</organism>
<keyword evidence="3 6" id="KW-0067">ATP-binding</keyword>
<keyword evidence="6" id="KW-0378">Hydrolase</keyword>
<dbReference type="EMBL" id="CP036348">
    <property type="protein sequence ID" value="QDV71389.1"/>
    <property type="molecule type" value="Genomic_DNA"/>
</dbReference>
<dbReference type="InterPro" id="IPR017911">
    <property type="entry name" value="MacB-like_ATP-bd"/>
</dbReference>
<evidence type="ECO:0000313" key="7">
    <source>
        <dbReference type="Proteomes" id="UP000315082"/>
    </source>
</evidence>
<dbReference type="GO" id="GO:0022857">
    <property type="term" value="F:transmembrane transporter activity"/>
    <property type="evidence" value="ECO:0007669"/>
    <property type="project" value="TreeGrafter"/>
</dbReference>
<dbReference type="RefSeq" id="WP_145101883.1">
    <property type="nucleotide sequence ID" value="NZ_CP036348.1"/>
</dbReference>
<accession>A0A518K0R4</accession>